<dbReference type="AlphaFoldDB" id="A0A7W9BLC6"/>
<sequence length="428" mass="48370">MTDFPTPRLRRFFWLYKILWTLGLPFAIAYLFWRGRRDPLYRGHLGERFGRYPLTLKNAVWVHAVSLGELRSAVPLIQRLLAEGETIVTTHFTPAGRREAERVFASEIAQGRVRAVWIPLEFKRTFRKFFKAFTPRYGLVMEIEIWPEMIRSAAENGVPLFACNAQYPHKSFTRDIEKSKWRLDLHKGLAGAFVKSDLQRDRFIAAGCPNIHVTGELRFDQPIPQDQVAQGDIAKAKINRPTITITSVVKGEDDTYIQLIKSSPERLFIYVPRAPERFEETYQMLTDAGLKVARRSDIFDDRLTINDMPSVDVILGDSMGEMYFYLALCDAAIIGGSFVEKGAHNISEPLALGKPVIVGPHTWTIEFPIVEAIAANAAVQVADNKALLSLVKSDDFPTQLAAEAFFKTQEGAVNRTLDAIKIATQPLE</sequence>
<protein>
    <recommendedName>
        <fullName evidence="4 9">3-deoxy-D-manno-octulosonic acid transferase</fullName>
        <shortName evidence="9">Kdo transferase</shortName>
        <ecNumber evidence="3 9">2.4.99.12</ecNumber>
    </recommendedName>
    <alternativeName>
        <fullName evidence="6 9">Lipid IV(A) 3-deoxy-D-manno-octulosonic acid transferase</fullName>
    </alternativeName>
</protein>
<keyword evidence="9" id="KW-0812">Transmembrane</keyword>
<keyword evidence="9" id="KW-0472">Membrane</keyword>
<dbReference type="UniPathway" id="UPA00958"/>
<comment type="catalytic activity">
    <reaction evidence="7 9">
        <text>lipid IVA (E. coli) + CMP-3-deoxy-beta-D-manno-octulosonate = alpha-Kdo-(2-&gt;6)-lipid IVA (E. coli) + CMP + H(+)</text>
        <dbReference type="Rhea" id="RHEA:28066"/>
        <dbReference type="ChEBI" id="CHEBI:15378"/>
        <dbReference type="ChEBI" id="CHEBI:58603"/>
        <dbReference type="ChEBI" id="CHEBI:60364"/>
        <dbReference type="ChEBI" id="CHEBI:60377"/>
        <dbReference type="ChEBI" id="CHEBI:85987"/>
        <dbReference type="EC" id="2.4.99.12"/>
    </reaction>
</comment>
<evidence type="ECO:0000256" key="9">
    <source>
        <dbReference type="RuleBase" id="RU365103"/>
    </source>
</evidence>
<dbReference type="GO" id="GO:0005886">
    <property type="term" value="C:plasma membrane"/>
    <property type="evidence" value="ECO:0007669"/>
    <property type="project" value="UniProtKB-SubCell"/>
</dbReference>
<accession>A0A7W9BLC6</accession>
<reference evidence="11 12" key="1">
    <citation type="submission" date="2020-08" db="EMBL/GenBank/DDBJ databases">
        <title>Genomic Encyclopedia of Type Strains, Phase IV (KMG-IV): sequencing the most valuable type-strain genomes for metagenomic binning, comparative biology and taxonomic classification.</title>
        <authorList>
            <person name="Goeker M."/>
        </authorList>
    </citation>
    <scope>NUCLEOTIDE SEQUENCE [LARGE SCALE GENOMIC DNA]</scope>
    <source>
        <strain evidence="11 12">DSM 101064</strain>
    </source>
</reference>
<dbReference type="Proteomes" id="UP000535415">
    <property type="component" value="Unassembled WGS sequence"/>
</dbReference>
<comment type="function">
    <text evidence="1 9">Involved in lipopolysaccharide (LPS) biosynthesis. Catalyzes the transfer of 3-deoxy-D-manno-octulosonate (Kdo) residue(s) from CMP-Kdo to lipid IV(A), the tetraacyldisaccharide-1,4'-bisphosphate precursor of lipid A.</text>
</comment>
<keyword evidence="9" id="KW-0448">Lipopolysaccharide biosynthesis</keyword>
<keyword evidence="5 9" id="KW-0808">Transferase</keyword>
<keyword evidence="11" id="KW-0328">Glycosyltransferase</keyword>
<dbReference type="Pfam" id="PF04413">
    <property type="entry name" value="Glycos_transf_N"/>
    <property type="match status" value="1"/>
</dbReference>
<evidence type="ECO:0000313" key="12">
    <source>
        <dbReference type="Proteomes" id="UP000535415"/>
    </source>
</evidence>
<evidence type="ECO:0000256" key="1">
    <source>
        <dbReference type="ARBA" id="ARBA00003394"/>
    </source>
</evidence>
<feature type="active site" description="Proton acceptor" evidence="8">
    <location>
        <position position="69"/>
    </location>
</feature>
<comment type="subcellular location">
    <subcellularLocation>
        <location evidence="9">Cell membrane</location>
    </subcellularLocation>
</comment>
<dbReference type="GO" id="GO:0043842">
    <property type="term" value="F:Kdo transferase activity"/>
    <property type="evidence" value="ECO:0007669"/>
    <property type="project" value="UniProtKB-EC"/>
</dbReference>
<gene>
    <name evidence="11" type="ORF">FHS72_002270</name>
</gene>
<dbReference type="EMBL" id="JACIJM010000005">
    <property type="protein sequence ID" value="MBB5722644.1"/>
    <property type="molecule type" value="Genomic_DNA"/>
</dbReference>
<evidence type="ECO:0000313" key="11">
    <source>
        <dbReference type="EMBL" id="MBB5722644.1"/>
    </source>
</evidence>
<keyword evidence="9" id="KW-1133">Transmembrane helix</keyword>
<comment type="similarity">
    <text evidence="9">Belongs to the glycosyltransferase group 1 family.</text>
</comment>
<dbReference type="SUPFAM" id="SSF53756">
    <property type="entry name" value="UDP-Glycosyltransferase/glycogen phosphorylase"/>
    <property type="match status" value="1"/>
</dbReference>
<comment type="caution">
    <text evidence="11">The sequence shown here is derived from an EMBL/GenBank/DDBJ whole genome shotgun (WGS) entry which is preliminary data.</text>
</comment>
<dbReference type="InterPro" id="IPR007507">
    <property type="entry name" value="Glycos_transf_N"/>
</dbReference>
<dbReference type="InterPro" id="IPR039901">
    <property type="entry name" value="Kdotransferase"/>
</dbReference>
<keyword evidence="12" id="KW-1185">Reference proteome</keyword>
<dbReference type="PANTHER" id="PTHR42755">
    <property type="entry name" value="3-DEOXY-MANNO-OCTULOSONATE CYTIDYLYLTRANSFERASE"/>
    <property type="match status" value="1"/>
</dbReference>
<dbReference type="EC" id="2.4.99.12" evidence="3 9"/>
<feature type="domain" description="3-deoxy-D-manno-octulosonic-acid transferase N-terminal" evidence="10">
    <location>
        <begin position="44"/>
        <end position="221"/>
    </location>
</feature>
<evidence type="ECO:0000259" key="10">
    <source>
        <dbReference type="Pfam" id="PF04413"/>
    </source>
</evidence>
<feature type="transmembrane region" description="Helical" evidence="9">
    <location>
        <begin position="12"/>
        <end position="33"/>
    </location>
</feature>
<proteinExistence type="inferred from homology"/>
<comment type="pathway">
    <text evidence="2 9">Bacterial outer membrane biogenesis; LPS core biosynthesis.</text>
</comment>
<dbReference type="PANTHER" id="PTHR42755:SF1">
    <property type="entry name" value="3-DEOXY-D-MANNO-OCTULOSONIC ACID TRANSFERASE, MITOCHONDRIAL-RELATED"/>
    <property type="match status" value="1"/>
</dbReference>
<evidence type="ECO:0000256" key="7">
    <source>
        <dbReference type="ARBA" id="ARBA00049183"/>
    </source>
</evidence>
<evidence type="ECO:0000256" key="8">
    <source>
        <dbReference type="PIRSR" id="PIRSR639901-1"/>
    </source>
</evidence>
<dbReference type="Gene3D" id="3.40.50.11720">
    <property type="entry name" value="3-Deoxy-D-manno-octulosonic-acid transferase, N-terminal domain"/>
    <property type="match status" value="1"/>
</dbReference>
<dbReference type="InterPro" id="IPR038107">
    <property type="entry name" value="Glycos_transf_N_sf"/>
</dbReference>
<dbReference type="RefSeq" id="WP_183529085.1">
    <property type="nucleotide sequence ID" value="NZ_JACIJM010000005.1"/>
</dbReference>
<keyword evidence="9" id="KW-1003">Cell membrane</keyword>
<dbReference type="Gene3D" id="3.40.50.2000">
    <property type="entry name" value="Glycogen Phosphorylase B"/>
    <property type="match status" value="1"/>
</dbReference>
<dbReference type="GO" id="GO:0009245">
    <property type="term" value="P:lipid A biosynthetic process"/>
    <property type="evidence" value="ECO:0007669"/>
    <property type="project" value="TreeGrafter"/>
</dbReference>
<name>A0A7W9BLC6_9RHOB</name>
<evidence type="ECO:0000256" key="6">
    <source>
        <dbReference type="ARBA" id="ARBA00031445"/>
    </source>
</evidence>
<evidence type="ECO:0000256" key="3">
    <source>
        <dbReference type="ARBA" id="ARBA00012621"/>
    </source>
</evidence>
<evidence type="ECO:0000256" key="5">
    <source>
        <dbReference type="ARBA" id="ARBA00022679"/>
    </source>
</evidence>
<organism evidence="11 12">
    <name type="scientific">Yoonia ponticola</name>
    <dbReference type="NCBI Taxonomy" id="1524255"/>
    <lineage>
        <taxon>Bacteria</taxon>
        <taxon>Pseudomonadati</taxon>
        <taxon>Pseudomonadota</taxon>
        <taxon>Alphaproteobacteria</taxon>
        <taxon>Rhodobacterales</taxon>
        <taxon>Paracoccaceae</taxon>
        <taxon>Yoonia</taxon>
    </lineage>
</organism>
<evidence type="ECO:0000256" key="2">
    <source>
        <dbReference type="ARBA" id="ARBA00004713"/>
    </source>
</evidence>
<dbReference type="GO" id="GO:0009244">
    <property type="term" value="P:lipopolysaccharide core region biosynthetic process"/>
    <property type="evidence" value="ECO:0007669"/>
    <property type="project" value="UniProtKB-UniRule"/>
</dbReference>
<evidence type="ECO:0000256" key="4">
    <source>
        <dbReference type="ARBA" id="ARBA00019077"/>
    </source>
</evidence>